<dbReference type="OrthoDB" id="9772484at2"/>
<keyword evidence="2 4" id="KW-0274">FAD</keyword>
<dbReference type="GO" id="GO:0003677">
    <property type="term" value="F:DNA binding"/>
    <property type="evidence" value="ECO:0007669"/>
    <property type="project" value="TreeGrafter"/>
</dbReference>
<evidence type="ECO:0000259" key="6">
    <source>
        <dbReference type="PROSITE" id="PS51645"/>
    </source>
</evidence>
<keyword evidence="1 4" id="KW-0285">Flavoprotein</keyword>
<reference evidence="8" key="1">
    <citation type="submission" date="2016-06" db="EMBL/GenBank/DDBJ databases">
        <authorList>
            <person name="Sutton G."/>
            <person name="Brinkac L."/>
            <person name="Sanka R."/>
            <person name="Adams M."/>
            <person name="Lau E."/>
            <person name="Mehaffy C."/>
            <person name="Tameris M."/>
            <person name="Hatherill M."/>
            <person name="Hanekom W."/>
            <person name="Mahomed H."/>
            <person name="Mcshane H."/>
        </authorList>
    </citation>
    <scope>NUCLEOTIDE SEQUENCE [LARGE SCALE GENOMIC DNA]</scope>
    <source>
        <strain evidence="8">852014-51077_SCH5608930-a</strain>
    </source>
</reference>
<feature type="binding site" evidence="4">
    <location>
        <position position="212"/>
    </location>
    <ligand>
        <name>FAD</name>
        <dbReference type="ChEBI" id="CHEBI:57692"/>
    </ligand>
</feature>
<dbReference type="Pfam" id="PF03441">
    <property type="entry name" value="FAD_binding_7"/>
    <property type="match status" value="1"/>
</dbReference>
<evidence type="ECO:0000256" key="2">
    <source>
        <dbReference type="ARBA" id="ARBA00022827"/>
    </source>
</evidence>
<comment type="cofactor">
    <cofactor evidence="4">
        <name>FAD</name>
        <dbReference type="ChEBI" id="CHEBI:57692"/>
    </cofactor>
    <text evidence="4">Binds 1 FAD per subunit.</text>
</comment>
<dbReference type="AlphaFoldDB" id="A0A1A2ER26"/>
<evidence type="ECO:0000256" key="1">
    <source>
        <dbReference type="ARBA" id="ARBA00022630"/>
    </source>
</evidence>
<dbReference type="Gene3D" id="3.40.50.620">
    <property type="entry name" value="HUPs"/>
    <property type="match status" value="1"/>
</dbReference>
<evidence type="ECO:0000313" key="7">
    <source>
        <dbReference type="EMBL" id="OBG07286.1"/>
    </source>
</evidence>
<dbReference type="PANTHER" id="PTHR11455:SF9">
    <property type="entry name" value="CRYPTOCHROME CIRCADIAN CLOCK 5 ISOFORM X1"/>
    <property type="match status" value="1"/>
</dbReference>
<feature type="domain" description="Photolyase/cryptochrome alpha/beta" evidence="6">
    <location>
        <begin position="1"/>
        <end position="123"/>
    </location>
</feature>
<dbReference type="PROSITE" id="PS00394">
    <property type="entry name" value="DNA_PHOTOLYASES_1_1"/>
    <property type="match status" value="1"/>
</dbReference>
<evidence type="ECO:0000256" key="4">
    <source>
        <dbReference type="PIRSR" id="PIRSR602081-1"/>
    </source>
</evidence>
<dbReference type="InterPro" id="IPR018394">
    <property type="entry name" value="DNA_photolyase_1_CS_C"/>
</dbReference>
<gene>
    <name evidence="7" type="ORF">A5771_06440</name>
</gene>
<dbReference type="GO" id="GO:0071949">
    <property type="term" value="F:FAD binding"/>
    <property type="evidence" value="ECO:0007669"/>
    <property type="project" value="TreeGrafter"/>
</dbReference>
<dbReference type="InterPro" id="IPR036134">
    <property type="entry name" value="Crypto/Photolyase_FAD-like_sf"/>
</dbReference>
<protein>
    <submittedName>
        <fullName evidence="7">Deoxyribodipyrimidine photolyase</fullName>
    </submittedName>
</protein>
<dbReference type="Gene3D" id="1.10.579.10">
    <property type="entry name" value="DNA Cyclobutane Dipyrimidine Photolyase, subunit A, domain 3"/>
    <property type="match status" value="1"/>
</dbReference>
<dbReference type="Pfam" id="PF00875">
    <property type="entry name" value="DNA_photolyase"/>
    <property type="match status" value="1"/>
</dbReference>
<dbReference type="GO" id="GO:0009416">
    <property type="term" value="P:response to light stimulus"/>
    <property type="evidence" value="ECO:0007669"/>
    <property type="project" value="TreeGrafter"/>
</dbReference>
<name>A0A1A2ER26_MYCSD</name>
<dbReference type="InterPro" id="IPR036155">
    <property type="entry name" value="Crypto/Photolyase_N_sf"/>
</dbReference>
<dbReference type="GO" id="GO:0003904">
    <property type="term" value="F:deoxyribodipyrimidine photo-lyase activity"/>
    <property type="evidence" value="ECO:0007669"/>
    <property type="project" value="TreeGrafter"/>
</dbReference>
<feature type="binding site" evidence="4">
    <location>
        <begin position="223"/>
        <end position="227"/>
    </location>
    <ligand>
        <name>FAD</name>
        <dbReference type="ChEBI" id="CHEBI:57692"/>
    </ligand>
</feature>
<dbReference type="SUPFAM" id="SSF48173">
    <property type="entry name" value="Cryptochrome/photolyase FAD-binding domain"/>
    <property type="match status" value="1"/>
</dbReference>
<dbReference type="InterPro" id="IPR006050">
    <property type="entry name" value="DNA_photolyase_N"/>
</dbReference>
<evidence type="ECO:0000313" key="8">
    <source>
        <dbReference type="Proteomes" id="UP000093985"/>
    </source>
</evidence>
<dbReference type="PRINTS" id="PR00147">
    <property type="entry name" value="DNAPHOTLYASE"/>
</dbReference>
<feature type="binding site" evidence="4">
    <location>
        <begin position="257"/>
        <end position="264"/>
    </location>
    <ligand>
        <name>FAD</name>
        <dbReference type="ChEBI" id="CHEBI:57692"/>
    </ligand>
</feature>
<dbReference type="InterPro" id="IPR014729">
    <property type="entry name" value="Rossmann-like_a/b/a_fold"/>
</dbReference>
<evidence type="ECO:0000256" key="3">
    <source>
        <dbReference type="ARBA" id="ARBA00022991"/>
    </source>
</evidence>
<dbReference type="Gene3D" id="1.25.40.80">
    <property type="match status" value="1"/>
</dbReference>
<evidence type="ECO:0000256" key="5">
    <source>
        <dbReference type="RuleBase" id="RU004182"/>
    </source>
</evidence>
<dbReference type="SUPFAM" id="SSF52425">
    <property type="entry name" value="Cryptochrome/photolyase, N-terminal domain"/>
    <property type="match status" value="1"/>
</dbReference>
<dbReference type="PANTHER" id="PTHR11455">
    <property type="entry name" value="CRYPTOCHROME"/>
    <property type="match status" value="1"/>
</dbReference>
<feature type="binding site" evidence="4">
    <location>
        <begin position="357"/>
        <end position="359"/>
    </location>
    <ligand>
        <name>FAD</name>
        <dbReference type="ChEBI" id="CHEBI:57692"/>
    </ligand>
</feature>
<proteinExistence type="inferred from homology"/>
<dbReference type="PROSITE" id="PS51645">
    <property type="entry name" value="PHR_CRY_ALPHA_BETA"/>
    <property type="match status" value="1"/>
</dbReference>
<comment type="similarity">
    <text evidence="5">Belongs to the DNA photolyase family.</text>
</comment>
<feature type="binding site" evidence="4">
    <location>
        <position position="254"/>
    </location>
    <ligand>
        <name>FAD</name>
        <dbReference type="ChEBI" id="CHEBI:57692"/>
    </ligand>
</feature>
<dbReference type="PROSITE" id="PS00691">
    <property type="entry name" value="DNA_PHOTOLYASES_1_2"/>
    <property type="match status" value="1"/>
</dbReference>
<keyword evidence="7" id="KW-0456">Lyase</keyword>
<dbReference type="GO" id="GO:0006950">
    <property type="term" value="P:response to stress"/>
    <property type="evidence" value="ECO:0007669"/>
    <property type="project" value="UniProtKB-ARBA"/>
</dbReference>
<comment type="caution">
    <text evidence="7">The sequence shown here is derived from an EMBL/GenBank/DDBJ whole genome shotgun (WGS) entry which is preliminary data.</text>
</comment>
<sequence length="461" mass="52567">MTALLWFRRDLRLHDLPALLSAASDSNDVLACFVLDPRLEASSGPRRMQFLGDSLRQLRDELDGRLLVTRGPPEQRIPSIANEIGASSVHISEDFAPFGRRRDERVRAALGQVPLVASGSPYLVSPGRVLKDDGNPFKVYTPFFRRWREHGWRTPARSDRASARWLDPQDLPTRSAEPVDIPDGGVEMTLAAGEAAATRHWKNFVETGLERYSEDRNRPDRQSSRMSAHLKFGTIHPRTMLVDLDLRRAGAQAYLRELGFRDFYAAVLYHWPRSAWWNWNRNFDAIETDTGAEAQRLFELWKAGETGFPIVDAGMRELNQTGFMHNRVRMLTASFLVKDLHLPWQWGARWFLEQLVDGDMASNQHGWQWCAGSGTDASPYFRVFNPTTQGDKFDPDGAYVRRWIPELADVDDVHLKCGDRPPGYPDPIVDHDAERREALRRYQFVGPKSESGSDGNRRSPN</sequence>
<keyword evidence="3 5" id="KW-0157">Chromophore</keyword>
<dbReference type="InterPro" id="IPR002081">
    <property type="entry name" value="Cryptochrome/DNA_photolyase_1"/>
</dbReference>
<dbReference type="RefSeq" id="WP_064854685.1">
    <property type="nucleotide sequence ID" value="NZ_LZIM01000082.1"/>
</dbReference>
<organism evidence="7 8">
    <name type="scientific">Mycolicibacter sinensis (strain JDM601)</name>
    <name type="common">Mycobacterium sinense</name>
    <dbReference type="NCBI Taxonomy" id="875328"/>
    <lineage>
        <taxon>Bacteria</taxon>
        <taxon>Bacillati</taxon>
        <taxon>Actinomycetota</taxon>
        <taxon>Actinomycetes</taxon>
        <taxon>Mycobacteriales</taxon>
        <taxon>Mycobacteriaceae</taxon>
        <taxon>Mycolicibacter</taxon>
    </lineage>
</organism>
<dbReference type="GO" id="GO:0006139">
    <property type="term" value="P:nucleobase-containing compound metabolic process"/>
    <property type="evidence" value="ECO:0007669"/>
    <property type="project" value="UniProtKB-ARBA"/>
</dbReference>
<accession>A0A1A2ER26</accession>
<dbReference type="EMBL" id="LZIN01000038">
    <property type="protein sequence ID" value="OBG07286.1"/>
    <property type="molecule type" value="Genomic_DNA"/>
</dbReference>
<dbReference type="InterPro" id="IPR005101">
    <property type="entry name" value="Cryptochr/Photolyase_FAD-bd"/>
</dbReference>
<dbReference type="Proteomes" id="UP000093985">
    <property type="component" value="Unassembled WGS sequence"/>
</dbReference>